<gene>
    <name evidence="2" type="ORF">NDU88_002762</name>
</gene>
<evidence type="ECO:0000313" key="3">
    <source>
        <dbReference type="Proteomes" id="UP001066276"/>
    </source>
</evidence>
<keyword evidence="3" id="KW-1185">Reference proteome</keyword>
<protein>
    <submittedName>
        <fullName evidence="2">Uncharacterized protein</fullName>
    </submittedName>
</protein>
<comment type="caution">
    <text evidence="2">The sequence shown here is derived from an EMBL/GenBank/DDBJ whole genome shotgun (WGS) entry which is preliminary data.</text>
</comment>
<feature type="region of interest" description="Disordered" evidence="1">
    <location>
        <begin position="1"/>
        <end position="21"/>
    </location>
</feature>
<accession>A0AAV7T469</accession>
<sequence length="178" mass="19909">MGRRVRGHKQQEASPPAPQSQALRFLLPPYFPQKAAMDSPSRLASCPVEAFSSDSLDRKPMDNAISRKAFEAKFDSFTNNIAIHRENQSKLSVRMHINVQAIAEHRPSVQKYAEQMQSILYWLHITESKLDVAEGILLQECVDCRPVGGVGEDDLVTFLDCWIKSDVAFPAFYAGAGE</sequence>
<evidence type="ECO:0000313" key="2">
    <source>
        <dbReference type="EMBL" id="KAJ1170891.1"/>
    </source>
</evidence>
<reference evidence="2" key="1">
    <citation type="journal article" date="2022" name="bioRxiv">
        <title>Sequencing and chromosome-scale assembly of the giantPleurodeles waltlgenome.</title>
        <authorList>
            <person name="Brown T."/>
            <person name="Elewa A."/>
            <person name="Iarovenko S."/>
            <person name="Subramanian E."/>
            <person name="Araus A.J."/>
            <person name="Petzold A."/>
            <person name="Susuki M."/>
            <person name="Suzuki K.-i.T."/>
            <person name="Hayashi T."/>
            <person name="Toyoda A."/>
            <person name="Oliveira C."/>
            <person name="Osipova E."/>
            <person name="Leigh N.D."/>
            <person name="Simon A."/>
            <person name="Yun M.H."/>
        </authorList>
    </citation>
    <scope>NUCLEOTIDE SEQUENCE</scope>
    <source>
        <strain evidence="2">20211129_DDA</strain>
        <tissue evidence="2">Liver</tissue>
    </source>
</reference>
<name>A0AAV7T469_PLEWA</name>
<evidence type="ECO:0000256" key="1">
    <source>
        <dbReference type="SAM" id="MobiDB-lite"/>
    </source>
</evidence>
<proteinExistence type="predicted"/>
<dbReference type="EMBL" id="JANPWB010000007">
    <property type="protein sequence ID" value="KAJ1170891.1"/>
    <property type="molecule type" value="Genomic_DNA"/>
</dbReference>
<dbReference type="Proteomes" id="UP001066276">
    <property type="component" value="Chromosome 4_1"/>
</dbReference>
<dbReference type="AlphaFoldDB" id="A0AAV7T469"/>
<organism evidence="2 3">
    <name type="scientific">Pleurodeles waltl</name>
    <name type="common">Iberian ribbed newt</name>
    <dbReference type="NCBI Taxonomy" id="8319"/>
    <lineage>
        <taxon>Eukaryota</taxon>
        <taxon>Metazoa</taxon>
        <taxon>Chordata</taxon>
        <taxon>Craniata</taxon>
        <taxon>Vertebrata</taxon>
        <taxon>Euteleostomi</taxon>
        <taxon>Amphibia</taxon>
        <taxon>Batrachia</taxon>
        <taxon>Caudata</taxon>
        <taxon>Salamandroidea</taxon>
        <taxon>Salamandridae</taxon>
        <taxon>Pleurodelinae</taxon>
        <taxon>Pleurodeles</taxon>
    </lineage>
</organism>